<evidence type="ECO:0000259" key="8">
    <source>
        <dbReference type="PROSITE" id="PS50110"/>
    </source>
</evidence>
<evidence type="ECO:0000313" key="11">
    <source>
        <dbReference type="Proteomes" id="UP001224122"/>
    </source>
</evidence>
<evidence type="ECO:0000256" key="2">
    <source>
        <dbReference type="ARBA" id="ARBA00023012"/>
    </source>
</evidence>
<organism evidence="10 11">
    <name type="scientific">Neobacillus ginsengisoli</name>
    <dbReference type="NCBI Taxonomy" id="904295"/>
    <lineage>
        <taxon>Bacteria</taxon>
        <taxon>Bacillati</taxon>
        <taxon>Bacillota</taxon>
        <taxon>Bacilli</taxon>
        <taxon>Bacillales</taxon>
        <taxon>Bacillaceae</taxon>
        <taxon>Neobacillus</taxon>
    </lineage>
</organism>
<dbReference type="PANTHER" id="PTHR48111:SF1">
    <property type="entry name" value="TWO-COMPONENT RESPONSE REGULATOR ORR33"/>
    <property type="match status" value="1"/>
</dbReference>
<dbReference type="PANTHER" id="PTHR48111">
    <property type="entry name" value="REGULATOR OF RPOS"/>
    <property type="match status" value="1"/>
</dbReference>
<dbReference type="Gene3D" id="3.40.50.2300">
    <property type="match status" value="1"/>
</dbReference>
<comment type="caution">
    <text evidence="10">The sequence shown here is derived from an EMBL/GenBank/DDBJ whole genome shotgun (WGS) entry which is preliminary data.</text>
</comment>
<dbReference type="InterPro" id="IPR036388">
    <property type="entry name" value="WH-like_DNA-bd_sf"/>
</dbReference>
<dbReference type="PROSITE" id="PS50110">
    <property type="entry name" value="RESPONSE_REGULATORY"/>
    <property type="match status" value="1"/>
</dbReference>
<dbReference type="SUPFAM" id="SSF52172">
    <property type="entry name" value="CheY-like"/>
    <property type="match status" value="1"/>
</dbReference>
<gene>
    <name evidence="10" type="ORF">J2S10_001030</name>
</gene>
<dbReference type="InterPro" id="IPR001867">
    <property type="entry name" value="OmpR/PhoB-type_DNA-bd"/>
</dbReference>
<dbReference type="Gene3D" id="1.10.10.10">
    <property type="entry name" value="Winged helix-like DNA-binding domain superfamily/Winged helix DNA-binding domain"/>
    <property type="match status" value="1"/>
</dbReference>
<dbReference type="CDD" id="cd17574">
    <property type="entry name" value="REC_OmpR"/>
    <property type="match status" value="1"/>
</dbReference>
<dbReference type="Pfam" id="PF00072">
    <property type="entry name" value="Response_reg"/>
    <property type="match status" value="1"/>
</dbReference>
<evidence type="ECO:0000256" key="5">
    <source>
        <dbReference type="ARBA" id="ARBA00023163"/>
    </source>
</evidence>
<dbReference type="GO" id="GO:0003677">
    <property type="term" value="F:DNA binding"/>
    <property type="evidence" value="ECO:0007669"/>
    <property type="project" value="UniProtKB-KW"/>
</dbReference>
<dbReference type="InterPro" id="IPR001789">
    <property type="entry name" value="Sig_transdc_resp-reg_receiver"/>
</dbReference>
<keyword evidence="3" id="KW-0805">Transcription regulation</keyword>
<dbReference type="EMBL" id="JAUSTW010000001">
    <property type="protein sequence ID" value="MDQ0197925.1"/>
    <property type="molecule type" value="Genomic_DNA"/>
</dbReference>
<reference evidence="10 11" key="1">
    <citation type="submission" date="2023-07" db="EMBL/GenBank/DDBJ databases">
        <title>Genomic Encyclopedia of Type Strains, Phase IV (KMG-IV): sequencing the most valuable type-strain genomes for metagenomic binning, comparative biology and taxonomic classification.</title>
        <authorList>
            <person name="Goeker M."/>
        </authorList>
    </citation>
    <scope>NUCLEOTIDE SEQUENCE [LARGE SCALE GENOMIC DNA]</scope>
    <source>
        <strain evidence="10 11">DSM 27594</strain>
    </source>
</reference>
<keyword evidence="11" id="KW-1185">Reference proteome</keyword>
<dbReference type="Gene3D" id="6.10.250.690">
    <property type="match status" value="1"/>
</dbReference>
<keyword evidence="1 6" id="KW-0597">Phosphoprotein</keyword>
<evidence type="ECO:0000259" key="9">
    <source>
        <dbReference type="PROSITE" id="PS51755"/>
    </source>
</evidence>
<dbReference type="InterPro" id="IPR011006">
    <property type="entry name" value="CheY-like_superfamily"/>
</dbReference>
<dbReference type="SMART" id="SM00862">
    <property type="entry name" value="Trans_reg_C"/>
    <property type="match status" value="1"/>
</dbReference>
<dbReference type="InterPro" id="IPR039420">
    <property type="entry name" value="WalR-like"/>
</dbReference>
<dbReference type="CDD" id="cd00383">
    <property type="entry name" value="trans_reg_C"/>
    <property type="match status" value="1"/>
</dbReference>
<dbReference type="RefSeq" id="WP_307405074.1">
    <property type="nucleotide sequence ID" value="NZ_JAUSTW010000001.1"/>
</dbReference>
<evidence type="ECO:0000256" key="4">
    <source>
        <dbReference type="ARBA" id="ARBA00023125"/>
    </source>
</evidence>
<feature type="domain" description="Response regulatory" evidence="8">
    <location>
        <begin position="9"/>
        <end position="124"/>
    </location>
</feature>
<feature type="modified residue" description="4-aspartylphosphate" evidence="6">
    <location>
        <position position="58"/>
    </location>
</feature>
<protein>
    <submittedName>
        <fullName evidence="10">DNA-binding response OmpR family regulator</fullName>
    </submittedName>
</protein>
<dbReference type="SMART" id="SM00448">
    <property type="entry name" value="REC"/>
    <property type="match status" value="1"/>
</dbReference>
<evidence type="ECO:0000256" key="1">
    <source>
        <dbReference type="ARBA" id="ARBA00022553"/>
    </source>
</evidence>
<proteinExistence type="predicted"/>
<keyword evidence="5" id="KW-0804">Transcription</keyword>
<sequence length="238" mass="27554">MITNLIGKSVLVVEDNDKIRHLVGLYLKKEGYEVLEAKDGFEAKRMIEQYDPCILLLDLVLPKISGEEICVWLRNDLKSQMPIIMLTAKASEKERIHGFKLGADDYIVKPFSPGELMVRIEAVLRRTASRCNKISFSGLTIKPLKGEVKINGELLDLTNFEYRLLHVLMQHPDQILTRSQILSYIYENNEKTVTDRTIDVHIKNLREKLKKKTKTEYVETVRGMGYKFVGNQNYINYF</sequence>
<evidence type="ECO:0000256" key="7">
    <source>
        <dbReference type="PROSITE-ProRule" id="PRU01091"/>
    </source>
</evidence>
<accession>A0ABT9XRM4</accession>
<keyword evidence="2" id="KW-0902">Two-component regulatory system</keyword>
<feature type="DNA-binding region" description="OmpR/PhoB-type" evidence="7">
    <location>
        <begin position="131"/>
        <end position="230"/>
    </location>
</feature>
<evidence type="ECO:0000256" key="6">
    <source>
        <dbReference type="PROSITE-ProRule" id="PRU00169"/>
    </source>
</evidence>
<keyword evidence="4 7" id="KW-0238">DNA-binding</keyword>
<dbReference type="Pfam" id="PF00486">
    <property type="entry name" value="Trans_reg_C"/>
    <property type="match status" value="1"/>
</dbReference>
<evidence type="ECO:0000256" key="3">
    <source>
        <dbReference type="ARBA" id="ARBA00023015"/>
    </source>
</evidence>
<dbReference type="PROSITE" id="PS51755">
    <property type="entry name" value="OMPR_PHOB"/>
    <property type="match status" value="1"/>
</dbReference>
<name>A0ABT9XRM4_9BACI</name>
<evidence type="ECO:0000313" key="10">
    <source>
        <dbReference type="EMBL" id="MDQ0197925.1"/>
    </source>
</evidence>
<dbReference type="Proteomes" id="UP001224122">
    <property type="component" value="Unassembled WGS sequence"/>
</dbReference>
<feature type="domain" description="OmpR/PhoB-type" evidence="9">
    <location>
        <begin position="131"/>
        <end position="230"/>
    </location>
</feature>